<dbReference type="Proteomes" id="UP000030671">
    <property type="component" value="Unassembled WGS sequence"/>
</dbReference>
<feature type="region of interest" description="Disordered" evidence="1">
    <location>
        <begin position="50"/>
        <end position="108"/>
    </location>
</feature>
<dbReference type="AlphaFoldDB" id="W4KI33"/>
<accession>W4KI33</accession>
<dbReference type="KEGG" id="hir:HETIRDRAFT_100850"/>
<reference evidence="2 3" key="1">
    <citation type="journal article" date="2012" name="New Phytol.">
        <title>Insight into trade-off between wood decay and parasitism from the genome of a fungal forest pathogen.</title>
        <authorList>
            <person name="Olson A."/>
            <person name="Aerts A."/>
            <person name="Asiegbu F."/>
            <person name="Belbahri L."/>
            <person name="Bouzid O."/>
            <person name="Broberg A."/>
            <person name="Canback B."/>
            <person name="Coutinho P.M."/>
            <person name="Cullen D."/>
            <person name="Dalman K."/>
            <person name="Deflorio G."/>
            <person name="van Diepen L.T."/>
            <person name="Dunand C."/>
            <person name="Duplessis S."/>
            <person name="Durling M."/>
            <person name="Gonthier P."/>
            <person name="Grimwood J."/>
            <person name="Fossdal C.G."/>
            <person name="Hansson D."/>
            <person name="Henrissat B."/>
            <person name="Hietala A."/>
            <person name="Himmelstrand K."/>
            <person name="Hoffmeister D."/>
            <person name="Hogberg N."/>
            <person name="James T.Y."/>
            <person name="Karlsson M."/>
            <person name="Kohler A."/>
            <person name="Kues U."/>
            <person name="Lee Y.H."/>
            <person name="Lin Y.C."/>
            <person name="Lind M."/>
            <person name="Lindquist E."/>
            <person name="Lombard V."/>
            <person name="Lucas S."/>
            <person name="Lunden K."/>
            <person name="Morin E."/>
            <person name="Murat C."/>
            <person name="Park J."/>
            <person name="Raffaello T."/>
            <person name="Rouze P."/>
            <person name="Salamov A."/>
            <person name="Schmutz J."/>
            <person name="Solheim H."/>
            <person name="Stahlberg J."/>
            <person name="Velez H."/>
            <person name="de Vries R.P."/>
            <person name="Wiebenga A."/>
            <person name="Woodward S."/>
            <person name="Yakovlev I."/>
            <person name="Garbelotto M."/>
            <person name="Martin F."/>
            <person name="Grigoriev I.V."/>
            <person name="Stenlid J."/>
        </authorList>
    </citation>
    <scope>NUCLEOTIDE SEQUENCE [LARGE SCALE GENOMIC DNA]</scope>
    <source>
        <strain evidence="2 3">TC 32-1</strain>
    </source>
</reference>
<dbReference type="EMBL" id="KI925455">
    <property type="protein sequence ID" value="ETW85502.1"/>
    <property type="molecule type" value="Genomic_DNA"/>
</dbReference>
<feature type="compositionally biased region" description="Basic and acidic residues" evidence="1">
    <location>
        <begin position="99"/>
        <end position="108"/>
    </location>
</feature>
<evidence type="ECO:0000256" key="1">
    <source>
        <dbReference type="SAM" id="MobiDB-lite"/>
    </source>
</evidence>
<evidence type="ECO:0000313" key="3">
    <source>
        <dbReference type="Proteomes" id="UP000030671"/>
    </source>
</evidence>
<evidence type="ECO:0000313" key="2">
    <source>
        <dbReference type="EMBL" id="ETW85502.1"/>
    </source>
</evidence>
<name>W4KI33_HETIT</name>
<dbReference type="InParanoid" id="W4KI33"/>
<dbReference type="HOGENOM" id="CLU_1199952_0_0_1"/>
<dbReference type="GeneID" id="20665713"/>
<proteinExistence type="predicted"/>
<protein>
    <submittedName>
        <fullName evidence="2">Uncharacterized protein</fullName>
    </submittedName>
</protein>
<sequence length="231" mass="26029">MDVKNAEESYVFRVEDEWSMVEDATEKEKNRQPYLTLNFDLPIYEQHALPPPPFVSRESSREPIDRKPTTHSRRELAYADESMQSIRNPFLDAAPSGDTPRKPMDRNPFEDVARPIIGSVVAHKPRITSHVAANIRLPLQAQVINCSSDPGVTPARDRRVRRVASGNGQGRQIDVEEGGLFFASRVHKFGQPEVKPQKAIHFDEGLISNHLRVAIPRIELSLSEDMGSGRT</sequence>
<organism evidence="2 3">
    <name type="scientific">Heterobasidion irregulare (strain TC 32-1)</name>
    <dbReference type="NCBI Taxonomy" id="747525"/>
    <lineage>
        <taxon>Eukaryota</taxon>
        <taxon>Fungi</taxon>
        <taxon>Dikarya</taxon>
        <taxon>Basidiomycota</taxon>
        <taxon>Agaricomycotina</taxon>
        <taxon>Agaricomycetes</taxon>
        <taxon>Russulales</taxon>
        <taxon>Bondarzewiaceae</taxon>
        <taxon>Heterobasidion</taxon>
        <taxon>Heterobasidion annosum species complex</taxon>
    </lineage>
</organism>
<gene>
    <name evidence="2" type="ORF">HETIRDRAFT_100850</name>
</gene>
<keyword evidence="3" id="KW-1185">Reference proteome</keyword>
<dbReference type="RefSeq" id="XP_009542356.1">
    <property type="nucleotide sequence ID" value="XM_009544061.1"/>
</dbReference>
<feature type="compositionally biased region" description="Basic and acidic residues" evidence="1">
    <location>
        <begin position="58"/>
        <end position="77"/>
    </location>
</feature>